<name>A0A975TB82_9NOST</name>
<evidence type="ECO:0000256" key="5">
    <source>
        <dbReference type="ARBA" id="ARBA00022519"/>
    </source>
</evidence>
<evidence type="ECO:0000256" key="11">
    <source>
        <dbReference type="ARBA" id="ARBA00022777"/>
    </source>
</evidence>
<evidence type="ECO:0000256" key="7">
    <source>
        <dbReference type="ARBA" id="ARBA00022679"/>
    </source>
</evidence>
<feature type="domain" description="Histidine kinase" evidence="17">
    <location>
        <begin position="544"/>
        <end position="760"/>
    </location>
</feature>
<keyword evidence="11" id="KW-0418">Kinase</keyword>
<dbReference type="SUPFAM" id="SSF55785">
    <property type="entry name" value="PYP-like sensor domain (PAS domain)"/>
    <property type="match status" value="4"/>
</dbReference>
<evidence type="ECO:0000256" key="10">
    <source>
        <dbReference type="ARBA" id="ARBA00022741"/>
    </source>
</evidence>
<comment type="subcellular location">
    <subcellularLocation>
        <location evidence="2">Cell inner membrane</location>
        <topology evidence="2">Multi-pass membrane protein</topology>
    </subcellularLocation>
</comment>
<feature type="domain" description="PAS" evidence="18">
    <location>
        <begin position="399"/>
        <end position="444"/>
    </location>
</feature>
<evidence type="ECO:0000256" key="3">
    <source>
        <dbReference type="ARBA" id="ARBA00012438"/>
    </source>
</evidence>
<dbReference type="GO" id="GO:0000166">
    <property type="term" value="F:nucleotide binding"/>
    <property type="evidence" value="ECO:0007669"/>
    <property type="project" value="UniProtKB-KW"/>
</dbReference>
<dbReference type="InterPro" id="IPR000700">
    <property type="entry name" value="PAS-assoc_C"/>
</dbReference>
<keyword evidence="14" id="KW-0472">Membrane</keyword>
<dbReference type="InterPro" id="IPR003661">
    <property type="entry name" value="HisK_dim/P_dom"/>
</dbReference>
<keyword evidence="21" id="KW-1185">Reference proteome</keyword>
<feature type="domain" description="PAC" evidence="19">
    <location>
        <begin position="473"/>
        <end position="526"/>
    </location>
</feature>
<dbReference type="EMBL" id="CP021056">
    <property type="protein sequence ID" value="QXE25608.1"/>
    <property type="molecule type" value="Genomic_DNA"/>
</dbReference>
<dbReference type="KEGG" id="rsin:B6N60_04328"/>
<dbReference type="PANTHER" id="PTHR43304">
    <property type="entry name" value="PHYTOCHROME-LIKE PROTEIN CPH1"/>
    <property type="match status" value="1"/>
</dbReference>
<dbReference type="Pfam" id="PF00512">
    <property type="entry name" value="HisKA"/>
    <property type="match status" value="1"/>
</dbReference>
<dbReference type="SMART" id="SM00086">
    <property type="entry name" value="PAC"/>
    <property type="match status" value="4"/>
</dbReference>
<dbReference type="InterPro" id="IPR004358">
    <property type="entry name" value="Sig_transdc_His_kin-like_C"/>
</dbReference>
<organism evidence="20 21">
    <name type="scientific">Richelia sinica FACHB-800</name>
    <dbReference type="NCBI Taxonomy" id="1357546"/>
    <lineage>
        <taxon>Bacteria</taxon>
        <taxon>Bacillati</taxon>
        <taxon>Cyanobacteriota</taxon>
        <taxon>Cyanophyceae</taxon>
        <taxon>Nostocales</taxon>
        <taxon>Nostocaceae</taxon>
        <taxon>Richelia</taxon>
    </lineage>
</organism>
<dbReference type="PROSITE" id="PS50113">
    <property type="entry name" value="PAC"/>
    <property type="match status" value="3"/>
</dbReference>
<dbReference type="InterPro" id="IPR036890">
    <property type="entry name" value="HATPase_C_sf"/>
</dbReference>
<keyword evidence="7" id="KW-0808">Transferase</keyword>
<protein>
    <recommendedName>
        <fullName evidence="3">histidine kinase</fullName>
        <ecNumber evidence="3">2.7.13.3</ecNumber>
    </recommendedName>
</protein>
<feature type="domain" description="PAS" evidence="18">
    <location>
        <begin position="268"/>
        <end position="341"/>
    </location>
</feature>
<dbReference type="NCBIfam" id="TIGR00229">
    <property type="entry name" value="sensory_box"/>
    <property type="match status" value="4"/>
</dbReference>
<dbReference type="Pfam" id="PF13426">
    <property type="entry name" value="PAS_9"/>
    <property type="match status" value="2"/>
</dbReference>
<dbReference type="PRINTS" id="PR00344">
    <property type="entry name" value="BCTRLSENSOR"/>
</dbReference>
<evidence type="ECO:0000259" key="19">
    <source>
        <dbReference type="PROSITE" id="PS50113"/>
    </source>
</evidence>
<proteinExistence type="predicted"/>
<dbReference type="Gene3D" id="3.30.450.20">
    <property type="entry name" value="PAS domain"/>
    <property type="match status" value="4"/>
</dbReference>
<evidence type="ECO:0000313" key="21">
    <source>
        <dbReference type="Proteomes" id="UP000683511"/>
    </source>
</evidence>
<dbReference type="Gene3D" id="1.10.287.130">
    <property type="match status" value="1"/>
</dbReference>
<evidence type="ECO:0000256" key="4">
    <source>
        <dbReference type="ARBA" id="ARBA00022475"/>
    </source>
</evidence>
<comment type="catalytic activity">
    <reaction evidence="1">
        <text>ATP + protein L-histidine = ADP + protein N-phospho-L-histidine.</text>
        <dbReference type="EC" id="2.7.13.3"/>
    </reaction>
</comment>
<evidence type="ECO:0000256" key="1">
    <source>
        <dbReference type="ARBA" id="ARBA00000085"/>
    </source>
</evidence>
<dbReference type="CDD" id="cd00082">
    <property type="entry name" value="HisKA"/>
    <property type="match status" value="1"/>
</dbReference>
<evidence type="ECO:0000256" key="6">
    <source>
        <dbReference type="ARBA" id="ARBA00022553"/>
    </source>
</evidence>
<comment type="function">
    <text evidence="15">Photoreceptor which exists in two forms that are reversibly interconvertible by light: the R form that absorbs maximally in the red region of the spectrum and the FR form that absorbs maximally in the far-red region.</text>
</comment>
<dbReference type="InterPro" id="IPR003594">
    <property type="entry name" value="HATPase_dom"/>
</dbReference>
<feature type="domain" description="PAS" evidence="18">
    <location>
        <begin position="22"/>
        <end position="67"/>
    </location>
</feature>
<dbReference type="SUPFAM" id="SSF47384">
    <property type="entry name" value="Homodimeric domain of signal transducing histidine kinase"/>
    <property type="match status" value="1"/>
</dbReference>
<feature type="domain" description="PAC" evidence="19">
    <location>
        <begin position="346"/>
        <end position="398"/>
    </location>
</feature>
<keyword evidence="4" id="KW-1003">Cell membrane</keyword>
<evidence type="ECO:0000259" key="18">
    <source>
        <dbReference type="PROSITE" id="PS50112"/>
    </source>
</evidence>
<evidence type="ECO:0000256" key="13">
    <source>
        <dbReference type="ARBA" id="ARBA00023012"/>
    </source>
</evidence>
<dbReference type="PROSITE" id="PS50112">
    <property type="entry name" value="PAS"/>
    <property type="match status" value="3"/>
</dbReference>
<dbReference type="SMART" id="SM00388">
    <property type="entry name" value="HisKA"/>
    <property type="match status" value="1"/>
</dbReference>
<feature type="domain" description="PAC" evidence="19">
    <location>
        <begin position="91"/>
        <end position="150"/>
    </location>
</feature>
<dbReference type="SMART" id="SM00091">
    <property type="entry name" value="PAS"/>
    <property type="match status" value="4"/>
</dbReference>
<evidence type="ECO:0000259" key="17">
    <source>
        <dbReference type="PROSITE" id="PS50109"/>
    </source>
</evidence>
<keyword evidence="13" id="KW-0902">Two-component regulatory system</keyword>
<keyword evidence="9" id="KW-0677">Repeat</keyword>
<evidence type="ECO:0000256" key="12">
    <source>
        <dbReference type="ARBA" id="ARBA00022989"/>
    </source>
</evidence>
<evidence type="ECO:0000256" key="9">
    <source>
        <dbReference type="ARBA" id="ARBA00022737"/>
    </source>
</evidence>
<dbReference type="SUPFAM" id="SSF55874">
    <property type="entry name" value="ATPase domain of HSP90 chaperone/DNA topoisomerase II/histidine kinase"/>
    <property type="match status" value="1"/>
</dbReference>
<dbReference type="PANTHER" id="PTHR43304:SF1">
    <property type="entry name" value="PAC DOMAIN-CONTAINING PROTEIN"/>
    <property type="match status" value="1"/>
</dbReference>
<dbReference type="GO" id="GO:0000155">
    <property type="term" value="F:phosphorelay sensor kinase activity"/>
    <property type="evidence" value="ECO:0007669"/>
    <property type="project" value="InterPro"/>
</dbReference>
<evidence type="ECO:0000256" key="15">
    <source>
        <dbReference type="ARBA" id="ARBA00055745"/>
    </source>
</evidence>
<dbReference type="EC" id="2.7.13.3" evidence="3"/>
<evidence type="ECO:0000256" key="2">
    <source>
        <dbReference type="ARBA" id="ARBA00004429"/>
    </source>
</evidence>
<dbReference type="InterPro" id="IPR036097">
    <property type="entry name" value="HisK_dim/P_sf"/>
</dbReference>
<dbReference type="CDD" id="cd00130">
    <property type="entry name" value="PAS"/>
    <property type="match status" value="4"/>
</dbReference>
<evidence type="ECO:0000256" key="16">
    <source>
        <dbReference type="SAM" id="Coils"/>
    </source>
</evidence>
<evidence type="ECO:0000256" key="8">
    <source>
        <dbReference type="ARBA" id="ARBA00022692"/>
    </source>
</evidence>
<dbReference type="Pfam" id="PF08448">
    <property type="entry name" value="PAS_4"/>
    <property type="match status" value="1"/>
</dbReference>
<dbReference type="PROSITE" id="PS50109">
    <property type="entry name" value="HIS_KIN"/>
    <property type="match status" value="1"/>
</dbReference>
<evidence type="ECO:0000313" key="20">
    <source>
        <dbReference type="EMBL" id="QXE25608.1"/>
    </source>
</evidence>
<dbReference type="InterPro" id="IPR005467">
    <property type="entry name" value="His_kinase_dom"/>
</dbReference>
<keyword evidence="6" id="KW-0597">Phosphoprotein</keyword>
<dbReference type="InterPro" id="IPR035965">
    <property type="entry name" value="PAS-like_dom_sf"/>
</dbReference>
<keyword evidence="12" id="KW-1133">Transmembrane helix</keyword>
<gene>
    <name evidence="20" type="ORF">B6N60_04328</name>
</gene>
<dbReference type="Proteomes" id="UP000683511">
    <property type="component" value="Chromosome"/>
</dbReference>
<keyword evidence="16" id="KW-0175">Coiled coil</keyword>
<feature type="coiled-coil region" evidence="16">
    <location>
        <begin position="510"/>
        <end position="540"/>
    </location>
</feature>
<dbReference type="InterPro" id="IPR052162">
    <property type="entry name" value="Sensor_kinase/Photoreceptor"/>
</dbReference>
<keyword evidence="5" id="KW-0997">Cell inner membrane</keyword>
<keyword evidence="8" id="KW-0812">Transmembrane</keyword>
<dbReference type="Pfam" id="PF02518">
    <property type="entry name" value="HATPase_c"/>
    <property type="match status" value="1"/>
</dbReference>
<dbReference type="GO" id="GO:0005886">
    <property type="term" value="C:plasma membrane"/>
    <property type="evidence" value="ECO:0007669"/>
    <property type="project" value="UniProtKB-SubCell"/>
</dbReference>
<keyword evidence="10" id="KW-0547">Nucleotide-binding</keyword>
<dbReference type="RefSeq" id="WP_190608428.1">
    <property type="nucleotide sequence ID" value="NZ_CP021056.1"/>
</dbReference>
<dbReference type="Pfam" id="PF08447">
    <property type="entry name" value="PAS_3"/>
    <property type="match status" value="1"/>
</dbReference>
<dbReference type="SMART" id="SM00387">
    <property type="entry name" value="HATPase_c"/>
    <property type="match status" value="1"/>
</dbReference>
<evidence type="ECO:0000256" key="14">
    <source>
        <dbReference type="ARBA" id="ARBA00023136"/>
    </source>
</evidence>
<dbReference type="InterPro" id="IPR001610">
    <property type="entry name" value="PAC"/>
</dbReference>
<dbReference type="InterPro" id="IPR013655">
    <property type="entry name" value="PAS_fold_3"/>
</dbReference>
<dbReference type="AlphaFoldDB" id="A0A975TB82"/>
<dbReference type="InterPro" id="IPR000014">
    <property type="entry name" value="PAS"/>
</dbReference>
<dbReference type="Gene3D" id="3.30.565.10">
    <property type="entry name" value="Histidine kinase-like ATPase, C-terminal domain"/>
    <property type="match status" value="1"/>
</dbReference>
<dbReference type="FunFam" id="2.10.70.100:FF:000001">
    <property type="entry name" value="Sensory transduction histidine kinase"/>
    <property type="match status" value="1"/>
</dbReference>
<sequence length="762" mass="86149">MNFDLHRKAQQYQFIEQELCHSQQTLRDILNSLFTFVAIISVDGILIEINRASLETLNLTTQDVMGQPFAQIYCFAYSPSIQQQLVDAIAQAGQGQIVRYNTSIQIAQSKLMMLDVSINPIFNEQGQIIYLVASGVDITPRQEVEQTLQIQLNAIEAATDGIAILQDEQFLYLNQAHVQMFGYKSAEELIGKTWRELYQPSEIASLQSQVFPILTQAGHWRGETKAKRKDGTIFDEELSLSFIGANQLICVCRDISDSKRAALALKESEQRFRQLAENLHLVFWMTNPEQKKSRFSEILYVSPAYEKIWGVPCENLYSNPQSFLDSIHPDDKNLVMSTVKKEKSGFDIEYRIIPADGSIRWIHDQAFPIINEQGEVYRVVGAAEDITEQKKSAVALQQSQQFLRQVIDTNPNLIFVQDWEGKYILVNQALADIYGTTVEDIIGKKETDLHAKQDDIEAYLTINRQVITSLQKQKIPERVITTHTGETRYFQVVISPLVDTEGKVSQILGVANDITERKQAEQKISEALKQEKQLSELKSRFISMTSHEFRTPLAVISSSASILQQFSQKLQEEQKQKHLQCILTYVKHTTQLLDDILLINKAETGKLSFYPEPVDVVSFCQQLVEDVQLSATHHQIIFFSQISTPIIANLDKKLLRQILINLLGNGIKYSPEESQVIFNFSIEAENLVFSIEDKGMGILPQDQSQLFESFHRGANVGNIPGTGLGLAIVAKCIALHQGQITFTSQIGVGTTFTAYIPYNIID</sequence>
<dbReference type="FunFam" id="3.30.565.10:FF:000006">
    <property type="entry name" value="Sensor histidine kinase WalK"/>
    <property type="match status" value="1"/>
</dbReference>
<reference evidence="20" key="1">
    <citation type="submission" date="2017-04" db="EMBL/GenBank/DDBJ databases">
        <title>Genome deletions in a multicellular cyanobacterial endosymbiont for morphological adaptation in marine diatoms.</title>
        <authorList>
            <person name="Wang Y."/>
            <person name="Gao H."/>
            <person name="Li R."/>
            <person name="Xu X."/>
        </authorList>
    </citation>
    <scope>NUCLEOTIDE SEQUENCE</scope>
    <source>
        <strain evidence="20">FACHB 800</strain>
    </source>
</reference>
<accession>A0A975TB82</accession>
<dbReference type="InterPro" id="IPR013656">
    <property type="entry name" value="PAS_4"/>
</dbReference>